<organism evidence="2">
    <name type="scientific">Oryza meridionalis</name>
    <dbReference type="NCBI Taxonomy" id="40149"/>
    <lineage>
        <taxon>Eukaryota</taxon>
        <taxon>Viridiplantae</taxon>
        <taxon>Streptophyta</taxon>
        <taxon>Embryophyta</taxon>
        <taxon>Tracheophyta</taxon>
        <taxon>Spermatophyta</taxon>
        <taxon>Magnoliopsida</taxon>
        <taxon>Liliopsida</taxon>
        <taxon>Poales</taxon>
        <taxon>Poaceae</taxon>
        <taxon>BOP clade</taxon>
        <taxon>Oryzoideae</taxon>
        <taxon>Oryzeae</taxon>
        <taxon>Oryzinae</taxon>
        <taxon>Oryza</taxon>
    </lineage>
</organism>
<evidence type="ECO:0000313" key="2">
    <source>
        <dbReference type="EnsemblPlants" id="OMERI06G13150.1"/>
    </source>
</evidence>
<dbReference type="Gramene" id="OMERI06G13150.1">
    <property type="protein sequence ID" value="OMERI06G13150.1"/>
    <property type="gene ID" value="OMERI06G13150"/>
</dbReference>
<sequence>MFCLGRPTSNKSIGLLSHRLIPHHLLSPASLVCATSSPPRSFAHVDSSLPPTSLVPPPPPDPRRQHPPQLFGFLDVDSSLIPMEAHYPCYAIAYDVIDFTDHFSSSS</sequence>
<dbReference type="AlphaFoldDB" id="A0A0E0E0Q9"/>
<dbReference type="EnsemblPlants" id="OMERI06G13150.1">
    <property type="protein sequence ID" value="OMERI06G13150.1"/>
    <property type="gene ID" value="OMERI06G13150"/>
</dbReference>
<feature type="region of interest" description="Disordered" evidence="1">
    <location>
        <begin position="39"/>
        <end position="68"/>
    </location>
</feature>
<keyword evidence="3" id="KW-1185">Reference proteome</keyword>
<reference evidence="2" key="1">
    <citation type="submission" date="2015-04" db="UniProtKB">
        <authorList>
            <consortium name="EnsemblPlants"/>
        </authorList>
    </citation>
    <scope>IDENTIFICATION</scope>
</reference>
<evidence type="ECO:0000313" key="3">
    <source>
        <dbReference type="Proteomes" id="UP000008021"/>
    </source>
</evidence>
<dbReference type="HOGENOM" id="CLU_2214160_0_0_1"/>
<proteinExistence type="predicted"/>
<name>A0A0E0E0Q9_9ORYZ</name>
<dbReference type="Proteomes" id="UP000008021">
    <property type="component" value="Chromosome 6"/>
</dbReference>
<reference evidence="2" key="2">
    <citation type="submission" date="2018-05" db="EMBL/GenBank/DDBJ databases">
        <title>OmerRS3 (Oryza meridionalis Reference Sequence Version 3).</title>
        <authorList>
            <person name="Zhang J."/>
            <person name="Kudrna D."/>
            <person name="Lee S."/>
            <person name="Talag J."/>
            <person name="Welchert J."/>
            <person name="Wing R.A."/>
        </authorList>
    </citation>
    <scope>NUCLEOTIDE SEQUENCE [LARGE SCALE GENOMIC DNA]</scope>
    <source>
        <strain evidence="2">cv. OR44</strain>
    </source>
</reference>
<accession>A0A0E0E0Q9</accession>
<evidence type="ECO:0000256" key="1">
    <source>
        <dbReference type="SAM" id="MobiDB-lite"/>
    </source>
</evidence>
<protein>
    <submittedName>
        <fullName evidence="2">Uncharacterized protein</fullName>
    </submittedName>
</protein>